<feature type="region of interest" description="Disordered" evidence="1">
    <location>
        <begin position="1"/>
        <end position="34"/>
    </location>
</feature>
<evidence type="ECO:0000256" key="1">
    <source>
        <dbReference type="SAM" id="MobiDB-lite"/>
    </source>
</evidence>
<evidence type="ECO:0000313" key="5">
    <source>
        <dbReference type="Proteomes" id="UP001309876"/>
    </source>
</evidence>
<dbReference type="EMBL" id="JAVRRJ010000006">
    <property type="protein sequence ID" value="KAK5083966.1"/>
    <property type="molecule type" value="Genomic_DNA"/>
</dbReference>
<feature type="transmembrane region" description="Helical" evidence="2">
    <location>
        <begin position="208"/>
        <end position="234"/>
    </location>
</feature>
<keyword evidence="2" id="KW-0472">Membrane</keyword>
<comment type="caution">
    <text evidence="4">The sequence shown here is derived from an EMBL/GenBank/DDBJ whole genome shotgun (WGS) entry which is preliminary data.</text>
</comment>
<evidence type="ECO:0000259" key="3">
    <source>
        <dbReference type="Pfam" id="PF24841"/>
    </source>
</evidence>
<dbReference type="Proteomes" id="UP001309876">
    <property type="component" value="Unassembled WGS sequence"/>
</dbReference>
<proteinExistence type="predicted"/>
<name>A0AAN7SXL2_9EURO</name>
<feature type="domain" description="DUF7719" evidence="3">
    <location>
        <begin position="171"/>
        <end position="239"/>
    </location>
</feature>
<organism evidence="4 5">
    <name type="scientific">Lithohypha guttulata</name>
    <dbReference type="NCBI Taxonomy" id="1690604"/>
    <lineage>
        <taxon>Eukaryota</taxon>
        <taxon>Fungi</taxon>
        <taxon>Dikarya</taxon>
        <taxon>Ascomycota</taxon>
        <taxon>Pezizomycotina</taxon>
        <taxon>Eurotiomycetes</taxon>
        <taxon>Chaetothyriomycetidae</taxon>
        <taxon>Chaetothyriales</taxon>
        <taxon>Trichomeriaceae</taxon>
        <taxon>Lithohypha</taxon>
    </lineage>
</organism>
<keyword evidence="2" id="KW-0812">Transmembrane</keyword>
<dbReference type="Pfam" id="PF24841">
    <property type="entry name" value="DUF7719"/>
    <property type="match status" value="1"/>
</dbReference>
<feature type="transmembrane region" description="Helical" evidence="2">
    <location>
        <begin position="170"/>
        <end position="188"/>
    </location>
</feature>
<feature type="transmembrane region" description="Helical" evidence="2">
    <location>
        <begin position="131"/>
        <end position="149"/>
    </location>
</feature>
<dbReference type="PANTHER" id="PTHR37846">
    <property type="entry name" value="YALI0B21296P"/>
    <property type="match status" value="1"/>
</dbReference>
<accession>A0AAN7SXL2</accession>
<dbReference type="InterPro" id="IPR056136">
    <property type="entry name" value="DUF7719"/>
</dbReference>
<protein>
    <recommendedName>
        <fullName evidence="3">DUF7719 domain-containing protein</fullName>
    </recommendedName>
</protein>
<dbReference type="PANTHER" id="PTHR37846:SF1">
    <property type="entry name" value="DEACETYLASE-LIKE PROTEIN"/>
    <property type="match status" value="1"/>
</dbReference>
<sequence length="240" mass="26396">MNRKHRRGQKGKPSNHEQEDDLVLARPPETTQPQAKTLYEIAAERQAALTPSKSGSFQRLPSKDNVVNVMVGQDGKLKTLDGSALPGQELSESVSPWLDTLLLATSLSALHFTLEALTVHQYADELRWKHVLWHTVLKAFPVLTLLVHFMHGHLLSLRTSKKVSDAIAGLKQLLFVAVANIAGCYLIYLTNDKGYMAVMKNAPSIGTLWIWSVIELGLAGALVGVAGPGIYAYYYGYGIF</sequence>
<keyword evidence="2" id="KW-1133">Transmembrane helix</keyword>
<evidence type="ECO:0000313" key="4">
    <source>
        <dbReference type="EMBL" id="KAK5083966.1"/>
    </source>
</evidence>
<gene>
    <name evidence="4" type="ORF">LTR05_006473</name>
</gene>
<reference evidence="4 5" key="1">
    <citation type="submission" date="2023-08" db="EMBL/GenBank/DDBJ databases">
        <title>Black Yeasts Isolated from many extreme environments.</title>
        <authorList>
            <person name="Coleine C."/>
            <person name="Stajich J.E."/>
            <person name="Selbmann L."/>
        </authorList>
    </citation>
    <scope>NUCLEOTIDE SEQUENCE [LARGE SCALE GENOMIC DNA]</scope>
    <source>
        <strain evidence="4 5">CCFEE 5910</strain>
    </source>
</reference>
<keyword evidence="5" id="KW-1185">Reference proteome</keyword>
<feature type="compositionally biased region" description="Basic residues" evidence="1">
    <location>
        <begin position="1"/>
        <end position="10"/>
    </location>
</feature>
<evidence type="ECO:0000256" key="2">
    <source>
        <dbReference type="SAM" id="Phobius"/>
    </source>
</evidence>
<dbReference type="AlphaFoldDB" id="A0AAN7SXL2"/>